<dbReference type="Pfam" id="PF00005">
    <property type="entry name" value="ABC_tran"/>
    <property type="match status" value="1"/>
</dbReference>
<dbReference type="AlphaFoldDB" id="A0A178INQ1"/>
<evidence type="ECO:0000313" key="4">
    <source>
        <dbReference type="EMBL" id="OAM90706.1"/>
    </source>
</evidence>
<reference evidence="4 5" key="1">
    <citation type="submission" date="2016-01" db="EMBL/GenBank/DDBJ databases">
        <title>High potential of lignocellulose degradation of a new Verrucomicrobia species.</title>
        <authorList>
            <person name="Wang Y."/>
            <person name="Shi Y."/>
            <person name="Qiu Z."/>
            <person name="Liu S."/>
            <person name="Yang H."/>
        </authorList>
    </citation>
    <scope>NUCLEOTIDE SEQUENCE [LARGE SCALE GENOMIC DNA]</scope>
    <source>
        <strain evidence="4 5">TSB47</strain>
    </source>
</reference>
<accession>A0A178INQ1</accession>
<organism evidence="4 5">
    <name type="scientific">Termitidicoccus mucosus</name>
    <dbReference type="NCBI Taxonomy" id="1184151"/>
    <lineage>
        <taxon>Bacteria</taxon>
        <taxon>Pseudomonadati</taxon>
        <taxon>Verrucomicrobiota</taxon>
        <taxon>Opitutia</taxon>
        <taxon>Opitutales</taxon>
        <taxon>Opitutaceae</taxon>
        <taxon>Termitidicoccus</taxon>
    </lineage>
</organism>
<keyword evidence="1" id="KW-0547">Nucleotide-binding</keyword>
<evidence type="ECO:0000256" key="1">
    <source>
        <dbReference type="ARBA" id="ARBA00022741"/>
    </source>
</evidence>
<dbReference type="SUPFAM" id="SSF52540">
    <property type="entry name" value="P-loop containing nucleoside triphosphate hydrolases"/>
    <property type="match status" value="1"/>
</dbReference>
<dbReference type="Gene3D" id="3.40.50.300">
    <property type="entry name" value="P-loop containing nucleotide triphosphate hydrolases"/>
    <property type="match status" value="1"/>
</dbReference>
<comment type="caution">
    <text evidence="4">The sequence shown here is derived from an EMBL/GenBank/DDBJ whole genome shotgun (WGS) entry which is preliminary data.</text>
</comment>
<dbReference type="SMART" id="SM00382">
    <property type="entry name" value="AAA"/>
    <property type="match status" value="1"/>
</dbReference>
<dbReference type="CDD" id="cd03230">
    <property type="entry name" value="ABC_DR_subfamily_A"/>
    <property type="match status" value="1"/>
</dbReference>
<proteinExistence type="predicted"/>
<sequence length="295" mass="33722">MPPVIECRNLTHYYGDKPALQDVSWMLRPGRICGLLGRNGAGKTTTINILNSFLTPRSGRCLLLGEDSHQLTPRTKARIGYLIEGHIQYGFFNIRQIERFYSRFYPNWTPAIYYHLMSKLDITPRQRIATMSCGQRSQVALGLILAQNPDLIIFDDYSMGLDPGYRRLFIEVIRDYADDGKRSILLTSHIIQDLENLIDDCVIYQRGRVLLDMEADRFRNGFRKYAFATTPAVADAHDDARHIHVERGEKHSALYGFLDERAARDELAARGIPAPDLRPEPITLEDTFIALTGKY</sequence>
<dbReference type="GO" id="GO:0005524">
    <property type="term" value="F:ATP binding"/>
    <property type="evidence" value="ECO:0007669"/>
    <property type="project" value="UniProtKB-KW"/>
</dbReference>
<name>A0A178INQ1_9BACT</name>
<feature type="domain" description="ABC transporter" evidence="3">
    <location>
        <begin position="5"/>
        <end position="231"/>
    </location>
</feature>
<dbReference type="PANTHER" id="PTHR43158">
    <property type="entry name" value="SKFA PEPTIDE EXPORT ATP-BINDING PROTEIN SKFE"/>
    <property type="match status" value="1"/>
</dbReference>
<dbReference type="InterPro" id="IPR003439">
    <property type="entry name" value="ABC_transporter-like_ATP-bd"/>
</dbReference>
<gene>
    <name evidence="4" type="ORF">AW736_06585</name>
</gene>
<dbReference type="InterPro" id="IPR027417">
    <property type="entry name" value="P-loop_NTPase"/>
</dbReference>
<keyword evidence="5" id="KW-1185">Reference proteome</keyword>
<dbReference type="OrthoDB" id="9804819at2"/>
<dbReference type="RefSeq" id="WP_068769395.1">
    <property type="nucleotide sequence ID" value="NZ_CP109796.1"/>
</dbReference>
<dbReference type="STRING" id="1184151.AW736_06585"/>
<keyword evidence="2 4" id="KW-0067">ATP-binding</keyword>
<dbReference type="PROSITE" id="PS50893">
    <property type="entry name" value="ABC_TRANSPORTER_2"/>
    <property type="match status" value="1"/>
</dbReference>
<protein>
    <submittedName>
        <fullName evidence="4">ABC transporter ATP-binding protein</fullName>
    </submittedName>
</protein>
<evidence type="ECO:0000259" key="3">
    <source>
        <dbReference type="PROSITE" id="PS50893"/>
    </source>
</evidence>
<dbReference type="PANTHER" id="PTHR43158:SF10">
    <property type="entry name" value="ABC TRANSPORTER ATP-BINDING PROTEIN YTRB"/>
    <property type="match status" value="1"/>
</dbReference>
<evidence type="ECO:0000313" key="5">
    <source>
        <dbReference type="Proteomes" id="UP000078486"/>
    </source>
</evidence>
<dbReference type="Proteomes" id="UP000078486">
    <property type="component" value="Unassembled WGS sequence"/>
</dbReference>
<dbReference type="InterPro" id="IPR003593">
    <property type="entry name" value="AAA+_ATPase"/>
</dbReference>
<dbReference type="EMBL" id="LRRQ01000050">
    <property type="protein sequence ID" value="OAM90706.1"/>
    <property type="molecule type" value="Genomic_DNA"/>
</dbReference>
<evidence type="ECO:0000256" key="2">
    <source>
        <dbReference type="ARBA" id="ARBA00022840"/>
    </source>
</evidence>
<dbReference type="GO" id="GO:0016887">
    <property type="term" value="F:ATP hydrolysis activity"/>
    <property type="evidence" value="ECO:0007669"/>
    <property type="project" value="InterPro"/>
</dbReference>